<keyword evidence="1" id="KW-0472">Membrane</keyword>
<proteinExistence type="predicted"/>
<sequence>MILLKWIIIRLIVLFMFLGLLIDNEIVITTLGFMFYHISFGLHTILEDYIHLSKIKLVLTFSARILFIELFKLILELVL</sequence>
<evidence type="ECO:0000256" key="1">
    <source>
        <dbReference type="SAM" id="Phobius"/>
    </source>
</evidence>
<name>A0A6H1U7F8_9FLOR</name>
<gene>
    <name evidence="2" type="primary">sdh4</name>
</gene>
<dbReference type="AlphaFoldDB" id="A0A6H1U7F8"/>
<evidence type="ECO:0000313" key="2">
    <source>
        <dbReference type="EMBL" id="QIZ74784.1"/>
    </source>
</evidence>
<protein>
    <submittedName>
        <fullName evidence="2">Succinate:cytochrome c oxidoreductase subunit 4</fullName>
    </submittedName>
</protein>
<organism evidence="2">
    <name type="scientific">Caulacanthus okamurae</name>
    <dbReference type="NCBI Taxonomy" id="152008"/>
    <lineage>
        <taxon>Eukaryota</taxon>
        <taxon>Rhodophyta</taxon>
        <taxon>Florideophyceae</taxon>
        <taxon>Rhodymeniophycidae</taxon>
        <taxon>Gigartinales</taxon>
        <taxon>Caulacanthaceae</taxon>
        <taxon>Caulacanthus</taxon>
    </lineage>
</organism>
<dbReference type="GeneID" id="54615805"/>
<dbReference type="Gene3D" id="1.20.1300.10">
    <property type="entry name" value="Fumarate reductase/succinate dehydrogenase, transmembrane subunit"/>
    <property type="match status" value="1"/>
</dbReference>
<keyword evidence="1" id="KW-1133">Transmembrane helix</keyword>
<dbReference type="EMBL" id="MT193839">
    <property type="protein sequence ID" value="QIZ74784.1"/>
    <property type="molecule type" value="Genomic_DNA"/>
</dbReference>
<dbReference type="InterPro" id="IPR034804">
    <property type="entry name" value="SQR/QFR_C/D"/>
</dbReference>
<feature type="transmembrane region" description="Helical" evidence="1">
    <location>
        <begin position="12"/>
        <end position="35"/>
    </location>
</feature>
<dbReference type="RefSeq" id="YP_009774167.1">
    <property type="nucleotide sequence ID" value="NC_047435.1"/>
</dbReference>
<dbReference type="GO" id="GO:0016020">
    <property type="term" value="C:membrane"/>
    <property type="evidence" value="ECO:0007669"/>
    <property type="project" value="InterPro"/>
</dbReference>
<accession>A0A6H1U7F8</accession>
<keyword evidence="2" id="KW-0496">Mitochondrion</keyword>
<geneLocation type="mitochondrion" evidence="2"/>
<keyword evidence="1" id="KW-0812">Transmembrane</keyword>
<reference evidence="2" key="1">
    <citation type="submission" date="2020-03" db="EMBL/GenBank/DDBJ databases">
        <title>Complete organellar genome analysis of the invasive marine red alga Caulacanthus okamurae (Caulacanthaceae, Rhodophyta) from Moss Landing, California, USA.</title>
        <authorList>
            <person name="Hughey J.R."/>
        </authorList>
    </citation>
    <scope>NUCLEOTIDE SEQUENCE</scope>
</reference>